<evidence type="ECO:0000313" key="3">
    <source>
        <dbReference type="Proteomes" id="UP001193389"/>
    </source>
</evidence>
<proteinExistence type="predicted"/>
<dbReference type="PROSITE" id="PS50005">
    <property type="entry name" value="TPR"/>
    <property type="match status" value="1"/>
</dbReference>
<dbReference type="SUPFAM" id="SSF48452">
    <property type="entry name" value="TPR-like"/>
    <property type="match status" value="1"/>
</dbReference>
<feature type="repeat" description="TPR" evidence="1">
    <location>
        <begin position="37"/>
        <end position="70"/>
    </location>
</feature>
<protein>
    <submittedName>
        <fullName evidence="2">Uncharacterized protein</fullName>
    </submittedName>
</protein>
<evidence type="ECO:0000313" key="2">
    <source>
        <dbReference type="EMBL" id="BBE19678.1"/>
    </source>
</evidence>
<keyword evidence="3" id="KW-1185">Reference proteome</keyword>
<dbReference type="SMART" id="SM00028">
    <property type="entry name" value="TPR"/>
    <property type="match status" value="1"/>
</dbReference>
<dbReference type="Gene3D" id="1.25.40.10">
    <property type="entry name" value="Tetratricopeptide repeat domain"/>
    <property type="match status" value="1"/>
</dbReference>
<gene>
    <name evidence="2" type="ORF">AQPE_3866</name>
</gene>
<evidence type="ECO:0000256" key="1">
    <source>
        <dbReference type="PROSITE-ProRule" id="PRU00339"/>
    </source>
</evidence>
<organism evidence="2 3">
    <name type="scientific">Aquipluma nitroreducens</name>
    <dbReference type="NCBI Taxonomy" id="2010828"/>
    <lineage>
        <taxon>Bacteria</taxon>
        <taxon>Pseudomonadati</taxon>
        <taxon>Bacteroidota</taxon>
        <taxon>Bacteroidia</taxon>
        <taxon>Marinilabiliales</taxon>
        <taxon>Prolixibacteraceae</taxon>
        <taxon>Aquipluma</taxon>
    </lineage>
</organism>
<dbReference type="AlphaFoldDB" id="A0A5K7SDN0"/>
<name>A0A5K7SDN0_9BACT</name>
<accession>A0A5K7SDN0</accession>
<keyword evidence="1" id="KW-0802">TPR repeat</keyword>
<dbReference type="Proteomes" id="UP001193389">
    <property type="component" value="Chromosome"/>
</dbReference>
<reference evidence="2" key="1">
    <citation type="journal article" date="2020" name="Int. J. Syst. Evol. Microbiol.">
        <title>Aquipluma nitroreducens gen. nov. sp. nov., a novel facultatively anaerobic bacterium isolated from a freshwater lake.</title>
        <authorList>
            <person name="Watanabe M."/>
            <person name="Kojima H."/>
            <person name="Fukui M."/>
        </authorList>
    </citation>
    <scope>NUCLEOTIDE SEQUENCE</scope>
    <source>
        <strain evidence="2">MeG22</strain>
    </source>
</reference>
<dbReference type="InterPro" id="IPR019734">
    <property type="entry name" value="TPR_rpt"/>
</dbReference>
<dbReference type="EMBL" id="AP018694">
    <property type="protein sequence ID" value="BBE19678.1"/>
    <property type="molecule type" value="Genomic_DNA"/>
</dbReference>
<dbReference type="KEGG" id="anf:AQPE_3866"/>
<sequence>MGKGMDITELKQLVDQNELSRSLEILNEQIRLDPTDISALQLRARVHYKMQKWGDAMNDFLSVLELEPNNPEAKSGFQMAQNILGYFTPDMFNP</sequence>
<dbReference type="InterPro" id="IPR011990">
    <property type="entry name" value="TPR-like_helical_dom_sf"/>
</dbReference>